<organism evidence="3 4">
    <name type="scientific">Nonomuraea marmarensis</name>
    <dbReference type="NCBI Taxonomy" id="3351344"/>
    <lineage>
        <taxon>Bacteria</taxon>
        <taxon>Bacillati</taxon>
        <taxon>Actinomycetota</taxon>
        <taxon>Actinomycetes</taxon>
        <taxon>Streptosporangiales</taxon>
        <taxon>Streptosporangiaceae</taxon>
        <taxon>Nonomuraea</taxon>
    </lineage>
</organism>
<protein>
    <recommendedName>
        <fullName evidence="5">WG containing repeat-containing protein</fullName>
    </recommendedName>
</protein>
<dbReference type="Proteomes" id="UP001603978">
    <property type="component" value="Unassembled WGS sequence"/>
</dbReference>
<keyword evidence="4" id="KW-1185">Reference proteome</keyword>
<keyword evidence="2" id="KW-0732">Signal</keyword>
<evidence type="ECO:0000313" key="4">
    <source>
        <dbReference type="Proteomes" id="UP001603978"/>
    </source>
</evidence>
<reference evidence="3 4" key="1">
    <citation type="submission" date="2024-10" db="EMBL/GenBank/DDBJ databases">
        <authorList>
            <person name="Topkara A.R."/>
            <person name="Saygin H."/>
        </authorList>
    </citation>
    <scope>NUCLEOTIDE SEQUENCE [LARGE SCALE GENOMIC DNA]</scope>
    <source>
        <strain evidence="3 4">M3C6</strain>
    </source>
</reference>
<evidence type="ECO:0008006" key="5">
    <source>
        <dbReference type="Google" id="ProtNLM"/>
    </source>
</evidence>
<dbReference type="RefSeq" id="WP_393172902.1">
    <property type="nucleotide sequence ID" value="NZ_JBICRM010000029.1"/>
</dbReference>
<sequence length="362" mass="37371">MRTFIRSRLRRSATVSVVVGASLTLTAVAAAAPALSTRQAGPGGLMRVAAHSSVAPRSVTPVFVLDKGRLTAFDIPFGEFGGDAVTIDDRGQIAGSYYNAPAATCLRGFLRDHQGRFRRIDFPAPGTTQLIDINDRGQLVGNHRPSSGTCSGTEPLRGFLRDERGRFTTIRVPGAKQVQALGINNRGQIVGDYRAADGTTHGYLRDRGRITTIDGPVGTAGASVLDINDHGQMVGVYLDKAGGLHAFSLRGGRYTSIDAPNVTYTFPFGVNNRGQIAGLTAAALPLGVNSDAHGFALRDGAGGPFTRIDVPGAVGGTAVFDINNTGALVGVYANPGATSGPPPASAMPGIPGKPAAAQNGSP</sequence>
<gene>
    <name evidence="3" type="ORF">ACFLIM_36310</name>
</gene>
<feature type="chain" id="PRO_5047306550" description="WG containing repeat-containing protein" evidence="2">
    <location>
        <begin position="32"/>
        <end position="362"/>
    </location>
</feature>
<dbReference type="EMBL" id="JBICRM010000029">
    <property type="protein sequence ID" value="MFG1708675.1"/>
    <property type="molecule type" value="Genomic_DNA"/>
</dbReference>
<evidence type="ECO:0000256" key="1">
    <source>
        <dbReference type="SAM" id="MobiDB-lite"/>
    </source>
</evidence>
<evidence type="ECO:0000256" key="2">
    <source>
        <dbReference type="SAM" id="SignalP"/>
    </source>
</evidence>
<evidence type="ECO:0000313" key="3">
    <source>
        <dbReference type="EMBL" id="MFG1708675.1"/>
    </source>
</evidence>
<feature type="region of interest" description="Disordered" evidence="1">
    <location>
        <begin position="338"/>
        <end position="362"/>
    </location>
</feature>
<comment type="caution">
    <text evidence="3">The sequence shown here is derived from an EMBL/GenBank/DDBJ whole genome shotgun (WGS) entry which is preliminary data.</text>
</comment>
<feature type="signal peptide" evidence="2">
    <location>
        <begin position="1"/>
        <end position="31"/>
    </location>
</feature>
<proteinExistence type="predicted"/>
<accession>A0ABW7AQX7</accession>
<name>A0ABW7AQX7_9ACTN</name>